<accession>A0A0V0J5S4</accession>
<organism evidence="1">
    <name type="scientific">Schistocephalus solidus</name>
    <name type="common">Tapeworm</name>
    <dbReference type="NCBI Taxonomy" id="70667"/>
    <lineage>
        <taxon>Eukaryota</taxon>
        <taxon>Metazoa</taxon>
        <taxon>Spiralia</taxon>
        <taxon>Lophotrochozoa</taxon>
        <taxon>Platyhelminthes</taxon>
        <taxon>Cestoda</taxon>
        <taxon>Eucestoda</taxon>
        <taxon>Diphyllobothriidea</taxon>
        <taxon>Diphyllobothriidae</taxon>
        <taxon>Schistocephalus</taxon>
    </lineage>
</organism>
<dbReference type="EMBL" id="GEEE01002572">
    <property type="protein sequence ID" value="JAP60653.1"/>
    <property type="molecule type" value="Transcribed_RNA"/>
</dbReference>
<name>A0A0V0J5S4_SCHSO</name>
<proteinExistence type="predicted"/>
<evidence type="ECO:0000313" key="1">
    <source>
        <dbReference type="EMBL" id="JAP60653.1"/>
    </source>
</evidence>
<reference evidence="1" key="1">
    <citation type="submission" date="2016-01" db="EMBL/GenBank/DDBJ databases">
        <title>Reference transcriptome for the parasite Schistocephalus solidus: insights into the molecular evolution of parasitism.</title>
        <authorList>
            <person name="Hebert F.O."/>
            <person name="Grambauer S."/>
            <person name="Barber I."/>
            <person name="Landry C.R."/>
            <person name="Aubin-Horth N."/>
        </authorList>
    </citation>
    <scope>NUCLEOTIDE SEQUENCE</scope>
</reference>
<sequence>MKMHAFVASVECLLFLKADIDNLVELASGEGAEVMRASDVHGPVFVFGVTPASRVLDKYRSLPLGPCSIVLPFRTPKEGLKLAQYFSDRESQIIGTHRFRYALPKSATVWTDNSSLAWQVLAKLSGYSTLAVNSDLPRLCSSYYLTLCSRNDGERFGILPISPHRELDHKEVNSALSKELLEVCVSAKYVQTCLRKLNFTQLSSALRKVKECTPFVSSLDRIRSACLHNLQDAFTNNLQDEIAISSELNRLVSVRSTEEPAGPLLILLKSGDLKPDLIRLVLSAVALGNSVVLIAAKQLAVQETVSDFCNSINQTMSAVGTISTLGPIIQLKKLDFSEEDISIALSTVPCSGLYMVSQDQALNGTVGSSDLCRYSTIFWSAGGDLFAN</sequence>
<protein>
    <submittedName>
        <fullName evidence="1">Uncharacterized protein</fullName>
    </submittedName>
</protein>
<gene>
    <name evidence="1" type="ORF">TR120612</name>
</gene>
<dbReference type="AlphaFoldDB" id="A0A0V0J5S4"/>